<dbReference type="RefSeq" id="WP_113288570.1">
    <property type="nucleotide sequence ID" value="NZ_QNTQ01000005.1"/>
</dbReference>
<organism evidence="2 3">
    <name type="scientific">Rhodosalinus halophilus</name>
    <dbReference type="NCBI Taxonomy" id="2259333"/>
    <lineage>
        <taxon>Bacteria</taxon>
        <taxon>Pseudomonadati</taxon>
        <taxon>Pseudomonadota</taxon>
        <taxon>Alphaproteobacteria</taxon>
        <taxon>Rhodobacterales</taxon>
        <taxon>Paracoccaceae</taxon>
        <taxon>Rhodosalinus</taxon>
    </lineage>
</organism>
<protein>
    <submittedName>
        <fullName evidence="2">Acyl-CoA thioesterase</fullName>
    </submittedName>
</protein>
<sequence length="156" mass="17265">MSDGKDRVEGQFFNTVDWRVAWGHCDPAGIVFNPRFMEVFDDCTARLLEAAAGMNKRDFLAAYQAAGIPLVETTARFLRPVTYGDSCAITSHAAWLTRSSFGVRHVLRLHGEVAVEGEEVRVWTARDAEGRMRSAPLPEPLRAALLARPAVCHPPD</sequence>
<dbReference type="CDD" id="cd00586">
    <property type="entry name" value="4HBT"/>
    <property type="match status" value="1"/>
</dbReference>
<dbReference type="PANTHER" id="PTHR31793:SF37">
    <property type="entry name" value="ACYL-COA THIOESTER HYDROLASE YBGC"/>
    <property type="match status" value="1"/>
</dbReference>
<evidence type="ECO:0000313" key="2">
    <source>
        <dbReference type="EMBL" id="RBI86333.1"/>
    </source>
</evidence>
<dbReference type="InterPro" id="IPR029069">
    <property type="entry name" value="HotDog_dom_sf"/>
</dbReference>
<evidence type="ECO:0000256" key="1">
    <source>
        <dbReference type="ARBA" id="ARBA00022801"/>
    </source>
</evidence>
<dbReference type="InterPro" id="IPR050563">
    <property type="entry name" value="4-hydroxybenzoyl-CoA_TE"/>
</dbReference>
<keyword evidence="1" id="KW-0378">Hydrolase</keyword>
<keyword evidence="3" id="KW-1185">Reference proteome</keyword>
<dbReference type="OrthoDB" id="7204167at2"/>
<accession>A0A365UAT6</accession>
<dbReference type="SUPFAM" id="SSF54637">
    <property type="entry name" value="Thioesterase/thiol ester dehydrase-isomerase"/>
    <property type="match status" value="1"/>
</dbReference>
<reference evidence="2 3" key="1">
    <citation type="submission" date="2018-07" db="EMBL/GenBank/DDBJ databases">
        <title>Rhodosalinus sp. strain E84T genomic sequence and assembly.</title>
        <authorList>
            <person name="Liu Z.-W."/>
            <person name="Lu D.-C."/>
        </authorList>
    </citation>
    <scope>NUCLEOTIDE SEQUENCE [LARGE SCALE GENOMIC DNA]</scope>
    <source>
        <strain evidence="2 3">E84</strain>
    </source>
</reference>
<dbReference type="EMBL" id="QNTQ01000005">
    <property type="protein sequence ID" value="RBI86333.1"/>
    <property type="molecule type" value="Genomic_DNA"/>
</dbReference>
<dbReference type="Pfam" id="PF13279">
    <property type="entry name" value="4HBT_2"/>
    <property type="match status" value="1"/>
</dbReference>
<gene>
    <name evidence="2" type="ORF">DRV85_06185</name>
</gene>
<evidence type="ECO:0000313" key="3">
    <source>
        <dbReference type="Proteomes" id="UP000253370"/>
    </source>
</evidence>
<dbReference type="Proteomes" id="UP000253370">
    <property type="component" value="Unassembled WGS sequence"/>
</dbReference>
<comment type="caution">
    <text evidence="2">The sequence shown here is derived from an EMBL/GenBank/DDBJ whole genome shotgun (WGS) entry which is preliminary data.</text>
</comment>
<dbReference type="PANTHER" id="PTHR31793">
    <property type="entry name" value="4-HYDROXYBENZOYL-COA THIOESTERASE FAMILY MEMBER"/>
    <property type="match status" value="1"/>
</dbReference>
<dbReference type="Gene3D" id="3.10.129.10">
    <property type="entry name" value="Hotdog Thioesterase"/>
    <property type="match status" value="1"/>
</dbReference>
<name>A0A365UAT6_9RHOB</name>
<dbReference type="AlphaFoldDB" id="A0A365UAT6"/>
<dbReference type="GO" id="GO:0047617">
    <property type="term" value="F:fatty acyl-CoA hydrolase activity"/>
    <property type="evidence" value="ECO:0007669"/>
    <property type="project" value="TreeGrafter"/>
</dbReference>
<proteinExistence type="predicted"/>